<dbReference type="RefSeq" id="XP_067521526.1">
    <property type="nucleotide sequence ID" value="XM_067665425.1"/>
</dbReference>
<protein>
    <submittedName>
        <fullName evidence="1">Uncharacterized protein</fullName>
    </submittedName>
</protein>
<proteinExistence type="predicted"/>
<dbReference type="GeneID" id="93617806"/>
<sequence>MPQQVLSLFPRRVTVFVETSITFRKPLFTLNSKTSPISSRVLSLLTVRSLVF</sequence>
<gene>
    <name evidence="1" type="ORF">RO3G_10841</name>
</gene>
<name>I1CCF0_RHIO9</name>
<organism evidence="1 2">
    <name type="scientific">Rhizopus delemar (strain RA 99-880 / ATCC MYA-4621 / FGSC 9543 / NRRL 43880)</name>
    <name type="common">Mucormycosis agent</name>
    <name type="synonym">Rhizopus arrhizus var. delemar</name>
    <dbReference type="NCBI Taxonomy" id="246409"/>
    <lineage>
        <taxon>Eukaryota</taxon>
        <taxon>Fungi</taxon>
        <taxon>Fungi incertae sedis</taxon>
        <taxon>Mucoromycota</taxon>
        <taxon>Mucoromycotina</taxon>
        <taxon>Mucoromycetes</taxon>
        <taxon>Mucorales</taxon>
        <taxon>Mucorineae</taxon>
        <taxon>Rhizopodaceae</taxon>
        <taxon>Rhizopus</taxon>
    </lineage>
</organism>
<dbReference type="VEuPathDB" id="FungiDB:RO3G_10841"/>
<keyword evidence="2" id="KW-1185">Reference proteome</keyword>
<reference evidence="1 2" key="1">
    <citation type="journal article" date="2009" name="PLoS Genet.">
        <title>Genomic analysis of the basal lineage fungus Rhizopus oryzae reveals a whole-genome duplication.</title>
        <authorList>
            <person name="Ma L.-J."/>
            <person name="Ibrahim A.S."/>
            <person name="Skory C."/>
            <person name="Grabherr M.G."/>
            <person name="Burger G."/>
            <person name="Butler M."/>
            <person name="Elias M."/>
            <person name="Idnurm A."/>
            <person name="Lang B.F."/>
            <person name="Sone T."/>
            <person name="Abe A."/>
            <person name="Calvo S.E."/>
            <person name="Corrochano L.M."/>
            <person name="Engels R."/>
            <person name="Fu J."/>
            <person name="Hansberg W."/>
            <person name="Kim J.-M."/>
            <person name="Kodira C.D."/>
            <person name="Koehrsen M.J."/>
            <person name="Liu B."/>
            <person name="Miranda-Saavedra D."/>
            <person name="O'Leary S."/>
            <person name="Ortiz-Castellanos L."/>
            <person name="Poulter R."/>
            <person name="Rodriguez-Romero J."/>
            <person name="Ruiz-Herrera J."/>
            <person name="Shen Y.-Q."/>
            <person name="Zeng Q."/>
            <person name="Galagan J."/>
            <person name="Birren B.W."/>
            <person name="Cuomo C.A."/>
            <person name="Wickes B.L."/>
        </authorList>
    </citation>
    <scope>NUCLEOTIDE SEQUENCE [LARGE SCALE GENOMIC DNA]</scope>
    <source>
        <strain evidence="2">RA 99-880 / ATCC MYA-4621 / FGSC 9543 / NRRL 43880</strain>
    </source>
</reference>
<dbReference type="Proteomes" id="UP000009138">
    <property type="component" value="Unassembled WGS sequence"/>
</dbReference>
<evidence type="ECO:0000313" key="2">
    <source>
        <dbReference type="Proteomes" id="UP000009138"/>
    </source>
</evidence>
<accession>I1CCF0</accession>
<dbReference type="InParanoid" id="I1CCF0"/>
<dbReference type="EMBL" id="CH476739">
    <property type="protein sequence ID" value="EIE86130.1"/>
    <property type="molecule type" value="Genomic_DNA"/>
</dbReference>
<dbReference type="AlphaFoldDB" id="I1CCF0"/>
<evidence type="ECO:0000313" key="1">
    <source>
        <dbReference type="EMBL" id="EIE86130.1"/>
    </source>
</evidence>